<dbReference type="InterPro" id="IPR050832">
    <property type="entry name" value="Bact_Acetyltransf"/>
</dbReference>
<sequence>MNLPEVTIRPADASDAERLALIGATTFAETYAGLVDGQAIVDHCASAHTPDAYRNLLNEGAAAWLALVEPGAAPAGYALTYEPDLEAAEPGDRELRRIYALSRFHGAGVGAALLDAAIRGSGDSERLLVGVKNDNHRAISFYRKQGFEQIGTRTFSVACKSYDDLVLARPIAAKASQ</sequence>
<dbReference type="RefSeq" id="WP_160685086.1">
    <property type="nucleotide sequence ID" value="NZ_WTYW01000005.1"/>
</dbReference>
<name>A0A844ZIM8_9SPHN</name>
<dbReference type="AlphaFoldDB" id="A0A844ZIM8"/>
<evidence type="ECO:0000256" key="2">
    <source>
        <dbReference type="ARBA" id="ARBA00023315"/>
    </source>
</evidence>
<dbReference type="OrthoDB" id="143110at2"/>
<keyword evidence="5" id="KW-1185">Reference proteome</keyword>
<dbReference type="EMBL" id="WTYW01000005">
    <property type="protein sequence ID" value="MXO86996.1"/>
    <property type="molecule type" value="Genomic_DNA"/>
</dbReference>
<dbReference type="GO" id="GO:0016747">
    <property type="term" value="F:acyltransferase activity, transferring groups other than amino-acyl groups"/>
    <property type="evidence" value="ECO:0007669"/>
    <property type="project" value="InterPro"/>
</dbReference>
<dbReference type="Gene3D" id="3.40.630.30">
    <property type="match status" value="1"/>
</dbReference>
<protein>
    <submittedName>
        <fullName evidence="4">GNAT family N-acetyltransferase</fullName>
    </submittedName>
</protein>
<dbReference type="PROSITE" id="PS51186">
    <property type="entry name" value="GNAT"/>
    <property type="match status" value="1"/>
</dbReference>
<evidence type="ECO:0000259" key="3">
    <source>
        <dbReference type="PROSITE" id="PS51186"/>
    </source>
</evidence>
<organism evidence="4 5">
    <name type="scientific">Parapontixanthobacter aurantiacus</name>
    <dbReference type="NCBI Taxonomy" id="1463599"/>
    <lineage>
        <taxon>Bacteria</taxon>
        <taxon>Pseudomonadati</taxon>
        <taxon>Pseudomonadota</taxon>
        <taxon>Alphaproteobacteria</taxon>
        <taxon>Sphingomonadales</taxon>
        <taxon>Erythrobacteraceae</taxon>
        <taxon>Parapontixanthobacter</taxon>
    </lineage>
</organism>
<feature type="domain" description="N-acetyltransferase" evidence="3">
    <location>
        <begin position="6"/>
        <end position="172"/>
    </location>
</feature>
<comment type="caution">
    <text evidence="4">The sequence shown here is derived from an EMBL/GenBank/DDBJ whole genome shotgun (WGS) entry which is preliminary data.</text>
</comment>
<reference evidence="4 5" key="1">
    <citation type="submission" date="2019-12" db="EMBL/GenBank/DDBJ databases">
        <title>Genomic-based taxomic classification of the family Erythrobacteraceae.</title>
        <authorList>
            <person name="Xu L."/>
        </authorList>
    </citation>
    <scope>NUCLEOTIDE SEQUENCE [LARGE SCALE GENOMIC DNA]</scope>
    <source>
        <strain evidence="4 5">MCCC 1A09962</strain>
    </source>
</reference>
<keyword evidence="2" id="KW-0012">Acyltransferase</keyword>
<dbReference type="PANTHER" id="PTHR43877:SF1">
    <property type="entry name" value="ACETYLTRANSFERASE"/>
    <property type="match status" value="1"/>
</dbReference>
<dbReference type="Proteomes" id="UP000433104">
    <property type="component" value="Unassembled WGS sequence"/>
</dbReference>
<dbReference type="InterPro" id="IPR016181">
    <property type="entry name" value="Acyl_CoA_acyltransferase"/>
</dbReference>
<evidence type="ECO:0000256" key="1">
    <source>
        <dbReference type="ARBA" id="ARBA00022679"/>
    </source>
</evidence>
<dbReference type="SUPFAM" id="SSF55729">
    <property type="entry name" value="Acyl-CoA N-acyltransferases (Nat)"/>
    <property type="match status" value="1"/>
</dbReference>
<dbReference type="Pfam" id="PF00583">
    <property type="entry name" value="Acetyltransf_1"/>
    <property type="match status" value="1"/>
</dbReference>
<accession>A0A844ZIM8</accession>
<proteinExistence type="predicted"/>
<evidence type="ECO:0000313" key="4">
    <source>
        <dbReference type="EMBL" id="MXO86996.1"/>
    </source>
</evidence>
<gene>
    <name evidence="4" type="ORF">GRI38_13260</name>
</gene>
<dbReference type="PANTHER" id="PTHR43877">
    <property type="entry name" value="AMINOALKYLPHOSPHONATE N-ACETYLTRANSFERASE-RELATED-RELATED"/>
    <property type="match status" value="1"/>
</dbReference>
<dbReference type="InterPro" id="IPR000182">
    <property type="entry name" value="GNAT_dom"/>
</dbReference>
<evidence type="ECO:0000313" key="5">
    <source>
        <dbReference type="Proteomes" id="UP000433104"/>
    </source>
</evidence>
<keyword evidence="1 4" id="KW-0808">Transferase</keyword>